<comment type="caution">
    <text evidence="1">The sequence shown here is derived from an EMBL/GenBank/DDBJ whole genome shotgun (WGS) entry which is preliminary data.</text>
</comment>
<reference evidence="1" key="1">
    <citation type="journal article" date="2019" name="Sci. Rep.">
        <title>Draft genome of Tanacetum cinerariifolium, the natural source of mosquito coil.</title>
        <authorList>
            <person name="Yamashiro T."/>
            <person name="Shiraishi A."/>
            <person name="Satake H."/>
            <person name="Nakayama K."/>
        </authorList>
    </citation>
    <scope>NUCLEOTIDE SEQUENCE</scope>
</reference>
<proteinExistence type="predicted"/>
<evidence type="ECO:0008006" key="2">
    <source>
        <dbReference type="Google" id="ProtNLM"/>
    </source>
</evidence>
<accession>A0A699T5S3</accession>
<dbReference type="AlphaFoldDB" id="A0A699T5S3"/>
<organism evidence="1">
    <name type="scientific">Tanacetum cinerariifolium</name>
    <name type="common">Dalmatian daisy</name>
    <name type="synonym">Chrysanthemum cinerariifolium</name>
    <dbReference type="NCBI Taxonomy" id="118510"/>
    <lineage>
        <taxon>Eukaryota</taxon>
        <taxon>Viridiplantae</taxon>
        <taxon>Streptophyta</taxon>
        <taxon>Embryophyta</taxon>
        <taxon>Tracheophyta</taxon>
        <taxon>Spermatophyta</taxon>
        <taxon>Magnoliopsida</taxon>
        <taxon>eudicotyledons</taxon>
        <taxon>Gunneridae</taxon>
        <taxon>Pentapetalae</taxon>
        <taxon>asterids</taxon>
        <taxon>campanulids</taxon>
        <taxon>Asterales</taxon>
        <taxon>Asteraceae</taxon>
        <taxon>Asteroideae</taxon>
        <taxon>Anthemideae</taxon>
        <taxon>Anthemidinae</taxon>
        <taxon>Tanacetum</taxon>
    </lineage>
</organism>
<feature type="non-terminal residue" evidence="1">
    <location>
        <position position="100"/>
    </location>
</feature>
<dbReference type="EMBL" id="BKCJ011220472">
    <property type="protein sequence ID" value="GFD05772.1"/>
    <property type="molecule type" value="Genomic_DNA"/>
</dbReference>
<protein>
    <recommendedName>
        <fullName evidence="2">Reverse transcriptase domain-containing protein</fullName>
    </recommendedName>
</protein>
<name>A0A699T5S3_TANCI</name>
<sequence length="100" mass="10797">MPPKSAPMTQAAIRRMIKENVDVAIADELTRHANVGNDARGSGPVRGQDAAPAARECTFAGFMKCNHTAFHGTEGAIELLRWFEKTKSVIGISECVEGKK</sequence>
<evidence type="ECO:0000313" key="1">
    <source>
        <dbReference type="EMBL" id="GFD05772.1"/>
    </source>
</evidence>
<gene>
    <name evidence="1" type="ORF">Tci_877741</name>
</gene>